<dbReference type="Pfam" id="PF04043">
    <property type="entry name" value="PMEI"/>
    <property type="match status" value="1"/>
</dbReference>
<feature type="chain" id="PRO_5020989701" description="Pectinesterase inhibitor domain-containing protein" evidence="2">
    <location>
        <begin position="27"/>
        <end position="183"/>
    </location>
</feature>
<evidence type="ECO:0000256" key="1">
    <source>
        <dbReference type="ARBA" id="ARBA00022729"/>
    </source>
</evidence>
<dbReference type="InterPro" id="IPR035513">
    <property type="entry name" value="Invertase/methylesterase_inhib"/>
</dbReference>
<organism evidence="4 5">
    <name type="scientific">Musa balbisiana</name>
    <name type="common">Banana</name>
    <dbReference type="NCBI Taxonomy" id="52838"/>
    <lineage>
        <taxon>Eukaryota</taxon>
        <taxon>Viridiplantae</taxon>
        <taxon>Streptophyta</taxon>
        <taxon>Embryophyta</taxon>
        <taxon>Tracheophyta</taxon>
        <taxon>Spermatophyta</taxon>
        <taxon>Magnoliopsida</taxon>
        <taxon>Liliopsida</taxon>
        <taxon>Zingiberales</taxon>
        <taxon>Musaceae</taxon>
        <taxon>Musa</taxon>
    </lineage>
</organism>
<dbReference type="PANTHER" id="PTHR31080">
    <property type="entry name" value="PECTINESTERASE INHIBITOR-LIKE"/>
    <property type="match status" value="1"/>
</dbReference>
<evidence type="ECO:0000259" key="3">
    <source>
        <dbReference type="SMART" id="SM00856"/>
    </source>
</evidence>
<feature type="signal peptide" evidence="2">
    <location>
        <begin position="1"/>
        <end position="26"/>
    </location>
</feature>
<dbReference type="Proteomes" id="UP000317650">
    <property type="component" value="Chromosome 10"/>
</dbReference>
<keyword evidence="5" id="KW-1185">Reference proteome</keyword>
<protein>
    <recommendedName>
        <fullName evidence="3">Pectinesterase inhibitor domain-containing protein</fullName>
    </recommendedName>
</protein>
<proteinExistence type="predicted"/>
<dbReference type="InterPro" id="IPR006501">
    <property type="entry name" value="Pectinesterase_inhib_dom"/>
</dbReference>
<dbReference type="SUPFAM" id="SSF101148">
    <property type="entry name" value="Plant invertase/pectin methylesterase inhibitor"/>
    <property type="match status" value="1"/>
</dbReference>
<dbReference type="SMART" id="SM00856">
    <property type="entry name" value="PMEI"/>
    <property type="match status" value="1"/>
</dbReference>
<evidence type="ECO:0000313" key="5">
    <source>
        <dbReference type="Proteomes" id="UP000317650"/>
    </source>
</evidence>
<dbReference type="GO" id="GO:0004857">
    <property type="term" value="F:enzyme inhibitor activity"/>
    <property type="evidence" value="ECO:0007669"/>
    <property type="project" value="InterPro"/>
</dbReference>
<accession>A0A4S8IZY8</accession>
<sequence length="183" mass="19229">MDTRRASSSLSLALLTIIFTFMAASGLPDNSADLIAATCNRTPYFDVCMSTLTSRRGSRSADLHGLAAISLDAGIAQAKATLSYARSLSRHDGIANDTYASGCLADCLEEYGEAVDDLHESAGALRRGTYDTVNVLVAGAMTNSDTCESGFGEKPGLRSPLTVRNQYFAKLCSNSIAITGLLG</sequence>
<evidence type="ECO:0000313" key="4">
    <source>
        <dbReference type="EMBL" id="THU54531.1"/>
    </source>
</evidence>
<dbReference type="AlphaFoldDB" id="A0A4S8IZY8"/>
<dbReference type="InterPro" id="IPR051955">
    <property type="entry name" value="PME_Inhibitor"/>
</dbReference>
<dbReference type="CDD" id="cd15801">
    <property type="entry name" value="PMEI-like_1"/>
    <property type="match status" value="1"/>
</dbReference>
<reference evidence="4 5" key="1">
    <citation type="journal article" date="2019" name="Nat. Plants">
        <title>Genome sequencing of Musa balbisiana reveals subgenome evolution and function divergence in polyploid bananas.</title>
        <authorList>
            <person name="Yao X."/>
        </authorList>
    </citation>
    <scope>NUCLEOTIDE SEQUENCE [LARGE SCALE GENOMIC DNA]</scope>
    <source>
        <strain evidence="5">cv. DH-PKW</strain>
        <tissue evidence="4">Leaves</tissue>
    </source>
</reference>
<dbReference type="PANTHER" id="PTHR31080:SF291">
    <property type="entry name" value="OS08G0541800 PROTEIN"/>
    <property type="match status" value="1"/>
</dbReference>
<dbReference type="EMBL" id="PYDT01000008">
    <property type="protein sequence ID" value="THU54531.1"/>
    <property type="molecule type" value="Genomic_DNA"/>
</dbReference>
<feature type="domain" description="Pectinesterase inhibitor" evidence="3">
    <location>
        <begin position="30"/>
        <end position="178"/>
    </location>
</feature>
<dbReference type="NCBIfam" id="TIGR01614">
    <property type="entry name" value="PME_inhib"/>
    <property type="match status" value="1"/>
</dbReference>
<dbReference type="Gene3D" id="1.20.140.40">
    <property type="entry name" value="Invertase/pectin methylesterase inhibitor family protein"/>
    <property type="match status" value="1"/>
</dbReference>
<gene>
    <name evidence="4" type="ORF">C4D60_Mb10t26080</name>
</gene>
<comment type="caution">
    <text evidence="4">The sequence shown here is derived from an EMBL/GenBank/DDBJ whole genome shotgun (WGS) entry which is preliminary data.</text>
</comment>
<keyword evidence="1 2" id="KW-0732">Signal</keyword>
<evidence type="ECO:0000256" key="2">
    <source>
        <dbReference type="SAM" id="SignalP"/>
    </source>
</evidence>
<name>A0A4S8IZY8_MUSBA</name>